<dbReference type="Pfam" id="PF01425">
    <property type="entry name" value="Amidase"/>
    <property type="match status" value="1"/>
</dbReference>
<comment type="catalytic activity">
    <reaction evidence="1">
        <text>a monocarboxylic acid amide + H2O = a monocarboxylate + NH4(+)</text>
        <dbReference type="Rhea" id="RHEA:12020"/>
        <dbReference type="ChEBI" id="CHEBI:15377"/>
        <dbReference type="ChEBI" id="CHEBI:28938"/>
        <dbReference type="ChEBI" id="CHEBI:35757"/>
        <dbReference type="ChEBI" id="CHEBI:83628"/>
        <dbReference type="EC" id="3.5.1.4"/>
    </reaction>
</comment>
<feature type="active site" description="Acyl-ester intermediate" evidence="5">
    <location>
        <position position="238"/>
    </location>
</feature>
<keyword evidence="9" id="KW-1185">Reference proteome</keyword>
<protein>
    <recommendedName>
        <fullName evidence="3">amidase</fullName>
        <ecNumber evidence="3">3.5.1.4</ecNumber>
    </recommendedName>
</protein>
<dbReference type="PANTHER" id="PTHR46072:SF11">
    <property type="entry name" value="AMIDASE-RELATED"/>
    <property type="match status" value="1"/>
</dbReference>
<evidence type="ECO:0000313" key="8">
    <source>
        <dbReference type="EMBL" id="PTB71699.1"/>
    </source>
</evidence>
<comment type="similarity">
    <text evidence="2">Belongs to the amidase family.</text>
</comment>
<dbReference type="InterPro" id="IPR020556">
    <property type="entry name" value="Amidase_CS"/>
</dbReference>
<organism evidence="8 9">
    <name type="scientific">Trichoderma longibrachiatum ATCC 18648</name>
    <dbReference type="NCBI Taxonomy" id="983965"/>
    <lineage>
        <taxon>Eukaryota</taxon>
        <taxon>Fungi</taxon>
        <taxon>Dikarya</taxon>
        <taxon>Ascomycota</taxon>
        <taxon>Pezizomycotina</taxon>
        <taxon>Sordariomycetes</taxon>
        <taxon>Hypocreomycetidae</taxon>
        <taxon>Hypocreales</taxon>
        <taxon>Hypocreaceae</taxon>
        <taxon>Trichoderma</taxon>
    </lineage>
</organism>
<dbReference type="EMBL" id="KZ679146">
    <property type="protein sequence ID" value="PTB71699.1"/>
    <property type="molecule type" value="Genomic_DNA"/>
</dbReference>
<dbReference type="PIRSF" id="PIRSF001221">
    <property type="entry name" value="Amidase_fungi"/>
    <property type="match status" value="1"/>
</dbReference>
<evidence type="ECO:0000256" key="5">
    <source>
        <dbReference type="PIRSR" id="PIRSR001221-1"/>
    </source>
</evidence>
<feature type="domain" description="Amidase" evidence="7">
    <location>
        <begin position="83"/>
        <end position="539"/>
    </location>
</feature>
<dbReference type="SUPFAM" id="SSF75304">
    <property type="entry name" value="Amidase signature (AS) enzymes"/>
    <property type="match status" value="1"/>
</dbReference>
<dbReference type="EC" id="3.5.1.4" evidence="3"/>
<evidence type="ECO:0000256" key="3">
    <source>
        <dbReference type="ARBA" id="ARBA00012922"/>
    </source>
</evidence>
<proteinExistence type="inferred from homology"/>
<feature type="compositionally biased region" description="Polar residues" evidence="6">
    <location>
        <begin position="1"/>
        <end position="12"/>
    </location>
</feature>
<feature type="region of interest" description="Disordered" evidence="6">
    <location>
        <begin position="1"/>
        <end position="22"/>
    </location>
</feature>
<feature type="active site" description="Charge relay system" evidence="5">
    <location>
        <position position="139"/>
    </location>
</feature>
<reference evidence="8 9" key="1">
    <citation type="submission" date="2016-07" db="EMBL/GenBank/DDBJ databases">
        <title>Multiple horizontal gene transfer events from other fungi enriched the ability of initially mycotrophic Trichoderma (Ascomycota) to feed on dead plant biomass.</title>
        <authorList>
            <consortium name="DOE Joint Genome Institute"/>
            <person name="Aerts A."/>
            <person name="Atanasova L."/>
            <person name="Chenthamara K."/>
            <person name="Zhang J."/>
            <person name="Grujic M."/>
            <person name="Henrissat B."/>
            <person name="Kuo A."/>
            <person name="Salamov A."/>
            <person name="Lipzen A."/>
            <person name="Labutti K."/>
            <person name="Barry K."/>
            <person name="Miao Y."/>
            <person name="Rahimi M.J."/>
            <person name="Shen Q."/>
            <person name="Grigoriev I.V."/>
            <person name="Kubicek C.P."/>
            <person name="Druzhinina I.S."/>
        </authorList>
    </citation>
    <scope>NUCLEOTIDE SEQUENCE [LARGE SCALE GENOMIC DNA]</scope>
    <source>
        <strain evidence="8 9">ATCC 18648</strain>
    </source>
</reference>
<feature type="active site" description="Charge relay system" evidence="5">
    <location>
        <position position="214"/>
    </location>
</feature>
<dbReference type="PROSITE" id="PS00571">
    <property type="entry name" value="AMIDASES"/>
    <property type="match status" value="1"/>
</dbReference>
<gene>
    <name evidence="8" type="ORF">M440DRAFT_208047</name>
</gene>
<accession>A0A2T4BQX3</accession>
<sequence>MADVTSMTQSPWQDIAARKRAERDRKIPLEWSLSKPRPPGTRPIDHLPRCGLLTEQDLALINPARDATELLSSLSTGRVTAEDVVRSFCKRAAVAQQLTNCLTEIMFEEAIARAKWLDAEYKKREGIAGPLHGLPISVKDQFFVKGYDSSLGITSLCFRPARSTSQAVQMLLNAGCVIIGKTTVPQTVLTADTDSVVFGRTVNPYHAGFGAGGSSGGEAALIAMGGSALGLGTDAAGSVRIPAAVCGIVGYKPSAYRIPIDGQRILGKGIMGTTALGPPGVSGLLARSVRDARLVARVMTNAEPWNDSPFIYPHPWMQISCPSKPRIGVWLKTDVVHLHPPVERGLRLAVDRLRRAGYEVVELSPPPFQQAWDVHREFGEFMNLSHMRKLLESEPYTQIVQAAEVMTPRLERPRPTVEYLHELNHQIIRIAMLMKRFWRPDGGRPLDGILFVNAPHTALPFDKFIWLAFTSIVNLVDWTGISIPLNETVDKRLEVPMPLEECYSDLDRSIHELYDAERFHGLPLAVQLLGQRFEDEKLLALADELYPVLTQRGQSKL</sequence>
<dbReference type="AlphaFoldDB" id="A0A2T4BQX3"/>
<dbReference type="InterPro" id="IPR036928">
    <property type="entry name" value="AS_sf"/>
</dbReference>
<dbReference type="GO" id="GO:0004040">
    <property type="term" value="F:amidase activity"/>
    <property type="evidence" value="ECO:0007669"/>
    <property type="project" value="UniProtKB-EC"/>
</dbReference>
<evidence type="ECO:0000259" key="7">
    <source>
        <dbReference type="Pfam" id="PF01425"/>
    </source>
</evidence>
<evidence type="ECO:0000256" key="6">
    <source>
        <dbReference type="SAM" id="MobiDB-lite"/>
    </source>
</evidence>
<dbReference type="STRING" id="983965.A0A2T4BQX3"/>
<dbReference type="PANTHER" id="PTHR46072">
    <property type="entry name" value="AMIDASE-RELATED-RELATED"/>
    <property type="match status" value="1"/>
</dbReference>
<evidence type="ECO:0000313" key="9">
    <source>
        <dbReference type="Proteomes" id="UP000240760"/>
    </source>
</evidence>
<dbReference type="OrthoDB" id="6428749at2759"/>
<evidence type="ECO:0000256" key="1">
    <source>
        <dbReference type="ARBA" id="ARBA00001311"/>
    </source>
</evidence>
<evidence type="ECO:0000256" key="2">
    <source>
        <dbReference type="ARBA" id="ARBA00009199"/>
    </source>
</evidence>
<dbReference type="InterPro" id="IPR023631">
    <property type="entry name" value="Amidase_dom"/>
</dbReference>
<dbReference type="Proteomes" id="UP000240760">
    <property type="component" value="Unassembled WGS sequence"/>
</dbReference>
<dbReference type="Gene3D" id="3.90.1300.10">
    <property type="entry name" value="Amidase signature (AS) domain"/>
    <property type="match status" value="1"/>
</dbReference>
<keyword evidence="4" id="KW-0378">Hydrolase</keyword>
<evidence type="ECO:0000256" key="4">
    <source>
        <dbReference type="ARBA" id="ARBA00022801"/>
    </source>
</evidence>
<name>A0A2T4BQX3_TRILO</name>